<dbReference type="Gene3D" id="2.70.98.20">
    <property type="entry name" value="Copper amine oxidase, catalytic domain"/>
    <property type="match status" value="1"/>
</dbReference>
<dbReference type="SUPFAM" id="SSF49998">
    <property type="entry name" value="Amine oxidase catalytic domain"/>
    <property type="match status" value="1"/>
</dbReference>
<gene>
    <name evidence="13" type="primary">LOC106063227</name>
</gene>
<dbReference type="Pfam" id="PF01179">
    <property type="entry name" value="Cu_amine_oxid"/>
    <property type="match status" value="1"/>
</dbReference>
<dbReference type="GO" id="GO:0009308">
    <property type="term" value="P:amine metabolic process"/>
    <property type="evidence" value="ECO:0007669"/>
    <property type="project" value="UniProtKB-UniRule"/>
</dbReference>
<keyword evidence="9" id="KW-0472">Membrane</keyword>
<dbReference type="PROSITE" id="PS01164">
    <property type="entry name" value="COPPER_AMINE_OXID_1"/>
    <property type="match status" value="1"/>
</dbReference>
<evidence type="ECO:0000256" key="5">
    <source>
        <dbReference type="ARBA" id="ARBA00023008"/>
    </source>
</evidence>
<evidence type="ECO:0000259" key="10">
    <source>
        <dbReference type="Pfam" id="PF01179"/>
    </source>
</evidence>
<evidence type="ECO:0000256" key="9">
    <source>
        <dbReference type="SAM" id="Phobius"/>
    </source>
</evidence>
<keyword evidence="9" id="KW-0812">Transmembrane</keyword>
<dbReference type="AlphaFoldDB" id="A0A9W2YBW5"/>
<proteinExistence type="inferred from homology"/>
<feature type="region of interest" description="Disordered" evidence="8">
    <location>
        <begin position="331"/>
        <end position="354"/>
    </location>
</feature>
<evidence type="ECO:0000256" key="2">
    <source>
        <dbReference type="ARBA" id="ARBA00022723"/>
    </source>
</evidence>
<sequence length="814" mass="92410">MVAARPFCKLWFWPLLSFIMCLFSIGLAIALIVVTAQRDSLQGKAAMVTTEPVSVAKKPTVCGENNTNNNVLDLTESPRPGPFHDLTSAEIKNLREFLETFTETTAARPDQEMLNSSYIFMMDLMLPRKKEVLDYLNGVKDDVIRSARVILFRGDKAPPVVEEWNCGPLPKVFSCKLLKELETKTRNTLDFSLRPFSMMELSPDRGFKDLLMRLDTEIGTILKESYNATFTDCDMPDSCLKYTVTPVISNVSTSRELWITPTYNVPFHSLHPLGMSVLCQVNGVDPTQWNFSKIWYFDQIFNSLADFQQAYINNTLTKIKLTKPVHTHDSFSTLHRRGDPQPLNPQRAPTEVEPDGKRYSLKSRKVTYFNWDFHFRMSTLSGPALYDVRFKGERIAYEIALSEMAVFYSGISPWAQSNFVTSGSLVGLQQRSLVPGADCPETATLINQTVFNPDGDSPVTKYTFCIFEHNHGQPLRRHLSYPLTEGSFYDGMPDSALILRSAITIANYDYIIDFIFHQNGALETKATITGYLQAGYYINAEKQYGFRIGETLSGNLHQHLFHFKVDLDINGTANRYQTLDIEPESSAHSDESGHIFFQNQLVRTLKKSELDAVHSFNFDQPKAHIVFNNFSRNSFKENKGYRIYIEGMSKSLLSDDSDRSLPWAAHQMVVTKQKDSEIRGSSVYAMFDSARAATNFTTFYSDNENIVDEDLVLWITCGSYHIPSSEDLPTTATVGASMGFYLLPFNYHDECPSMTSRDAIMVRHADPSDAKRGIKVQRHNSTNRQCITRTSRLEHDLDLHPELLLEMNHKNSTS</sequence>
<feature type="modified residue" description="2',4',5'-topaquinone" evidence="6">
    <location>
        <position position="508"/>
    </location>
</feature>
<dbReference type="PANTHER" id="PTHR10638">
    <property type="entry name" value="COPPER AMINE OXIDASE"/>
    <property type="match status" value="1"/>
</dbReference>
<name>A0A9W2YBW5_BIOGL</name>
<dbReference type="InterPro" id="IPR000269">
    <property type="entry name" value="Cu_amine_oxidase"/>
</dbReference>
<keyword evidence="12" id="KW-1185">Reference proteome</keyword>
<dbReference type="InterPro" id="IPR049947">
    <property type="entry name" value="Cu_Am_Ox_Cu-bd"/>
</dbReference>
<dbReference type="Gene3D" id="3.10.450.40">
    <property type="match status" value="2"/>
</dbReference>
<dbReference type="InterPro" id="IPR049948">
    <property type="entry name" value="Cu_Am_ox_TPQ-bd"/>
</dbReference>
<keyword evidence="2 7" id="KW-0479">Metal-binding</keyword>
<dbReference type="InterPro" id="IPR015798">
    <property type="entry name" value="Cu_amine_oxidase_C"/>
</dbReference>
<comment type="similarity">
    <text evidence="1 7">Belongs to the copper/topaquinone oxidase family.</text>
</comment>
<dbReference type="OMA" id="HHIPRME"/>
<dbReference type="GO" id="GO:0008131">
    <property type="term" value="F:primary methylamine oxidase activity"/>
    <property type="evidence" value="ECO:0007669"/>
    <property type="project" value="InterPro"/>
</dbReference>
<comment type="PTM">
    <text evidence="6 7">Topaquinone (TPQ) is generated by copper-dependent autoxidation of a specific tyrosyl residue.</text>
</comment>
<evidence type="ECO:0000313" key="13">
    <source>
        <dbReference type="RefSeq" id="XP_055860217.1"/>
    </source>
</evidence>
<dbReference type="OrthoDB" id="5379943at2759"/>
<evidence type="ECO:0000256" key="8">
    <source>
        <dbReference type="SAM" id="MobiDB-lite"/>
    </source>
</evidence>
<feature type="transmembrane region" description="Helical" evidence="9">
    <location>
        <begin position="12"/>
        <end position="34"/>
    </location>
</feature>
<keyword evidence="4 7" id="KW-0560">Oxidoreductase</keyword>
<organism evidence="12 13">
    <name type="scientific">Biomphalaria glabrata</name>
    <name type="common">Bloodfluke planorb</name>
    <name type="synonym">Freshwater snail</name>
    <dbReference type="NCBI Taxonomy" id="6526"/>
    <lineage>
        <taxon>Eukaryota</taxon>
        <taxon>Metazoa</taxon>
        <taxon>Spiralia</taxon>
        <taxon>Lophotrochozoa</taxon>
        <taxon>Mollusca</taxon>
        <taxon>Gastropoda</taxon>
        <taxon>Heterobranchia</taxon>
        <taxon>Euthyneura</taxon>
        <taxon>Panpulmonata</taxon>
        <taxon>Hygrophila</taxon>
        <taxon>Lymnaeoidea</taxon>
        <taxon>Planorbidae</taxon>
        <taxon>Biomphalaria</taxon>
    </lineage>
</organism>
<dbReference type="GO" id="GO:0005886">
    <property type="term" value="C:plasma membrane"/>
    <property type="evidence" value="ECO:0007669"/>
    <property type="project" value="TreeGrafter"/>
</dbReference>
<keyword evidence="9" id="KW-1133">Transmembrane helix</keyword>
<dbReference type="InterPro" id="IPR015328">
    <property type="entry name" value="DUF1965"/>
</dbReference>
<dbReference type="RefSeq" id="XP_055860217.1">
    <property type="nucleotide sequence ID" value="XM_056004242.1"/>
</dbReference>
<evidence type="ECO:0000313" key="12">
    <source>
        <dbReference type="Proteomes" id="UP001165740"/>
    </source>
</evidence>
<dbReference type="PRINTS" id="PR00766">
    <property type="entry name" value="CUDAOXIDASE"/>
</dbReference>
<feature type="domain" description="Copper amine oxidase catalytic" evidence="10">
    <location>
        <begin position="351"/>
        <end position="754"/>
    </location>
</feature>
<dbReference type="Pfam" id="PF09248">
    <property type="entry name" value="DUF1965"/>
    <property type="match status" value="1"/>
</dbReference>
<evidence type="ECO:0000256" key="4">
    <source>
        <dbReference type="ARBA" id="ARBA00023002"/>
    </source>
</evidence>
<evidence type="ECO:0000256" key="1">
    <source>
        <dbReference type="ARBA" id="ARBA00007983"/>
    </source>
</evidence>
<dbReference type="GeneID" id="106063227"/>
<protein>
    <recommendedName>
        <fullName evidence="7">Amine oxidase</fullName>
        <ecNumber evidence="7">1.4.3.-</ecNumber>
    </recommendedName>
</protein>
<dbReference type="PANTHER" id="PTHR10638:SF20">
    <property type="entry name" value="AMINE OXIDASE"/>
    <property type="match status" value="1"/>
</dbReference>
<keyword evidence="3 6" id="KW-0801">TPQ</keyword>
<evidence type="ECO:0000256" key="3">
    <source>
        <dbReference type="ARBA" id="ARBA00022772"/>
    </source>
</evidence>
<dbReference type="EC" id="1.4.3.-" evidence="7"/>
<dbReference type="InterPro" id="IPR036460">
    <property type="entry name" value="Cu_amine_oxidase_C_sf"/>
</dbReference>
<dbReference type="GO" id="GO:0048038">
    <property type="term" value="F:quinone binding"/>
    <property type="evidence" value="ECO:0007669"/>
    <property type="project" value="InterPro"/>
</dbReference>
<reference evidence="13" key="1">
    <citation type="submission" date="2025-08" db="UniProtKB">
        <authorList>
            <consortium name="RefSeq"/>
        </authorList>
    </citation>
    <scope>IDENTIFICATION</scope>
</reference>
<evidence type="ECO:0000256" key="7">
    <source>
        <dbReference type="RuleBase" id="RU000672"/>
    </source>
</evidence>
<comment type="cofactor">
    <cofactor evidence="7">
        <name>Cu cation</name>
        <dbReference type="ChEBI" id="CHEBI:23378"/>
    </cofactor>
    <text evidence="7">Contains 1 topaquinone per subunit.</text>
</comment>
<dbReference type="Proteomes" id="UP001165740">
    <property type="component" value="Chromosome 11"/>
</dbReference>
<dbReference type="PROSITE" id="PS01165">
    <property type="entry name" value="COPPER_AMINE_OXID_2"/>
    <property type="match status" value="1"/>
</dbReference>
<evidence type="ECO:0000256" key="6">
    <source>
        <dbReference type="PIRSR" id="PIRSR600269-51"/>
    </source>
</evidence>
<evidence type="ECO:0000259" key="11">
    <source>
        <dbReference type="Pfam" id="PF09248"/>
    </source>
</evidence>
<feature type="domain" description="DUF1965" evidence="11">
    <location>
        <begin position="269"/>
        <end position="320"/>
    </location>
</feature>
<accession>A0A9W2YBW5</accession>
<dbReference type="InterPro" id="IPR016182">
    <property type="entry name" value="Cu_amine_oxidase_N-reg"/>
</dbReference>
<keyword evidence="5 7" id="KW-0186">Copper</keyword>
<dbReference type="SUPFAM" id="SSF54416">
    <property type="entry name" value="Amine oxidase N-terminal region"/>
    <property type="match status" value="2"/>
</dbReference>
<dbReference type="GO" id="GO:0005507">
    <property type="term" value="F:copper ion binding"/>
    <property type="evidence" value="ECO:0007669"/>
    <property type="project" value="InterPro"/>
</dbReference>